<dbReference type="GO" id="GO:0006631">
    <property type="term" value="P:fatty acid metabolic process"/>
    <property type="evidence" value="ECO:0007669"/>
    <property type="project" value="InterPro"/>
</dbReference>
<keyword evidence="1" id="KW-0560">Oxidoreductase</keyword>
<dbReference type="InterPro" id="IPR008927">
    <property type="entry name" value="6-PGluconate_DH-like_C_sf"/>
</dbReference>
<evidence type="ECO:0000313" key="5">
    <source>
        <dbReference type="Proteomes" id="UP000037210"/>
    </source>
</evidence>
<organism evidence="4 5">
    <name type="scientific">miscellaneous Crenarchaeota group-15 archaeon DG-45</name>
    <dbReference type="NCBI Taxonomy" id="1685127"/>
    <lineage>
        <taxon>Archaea</taxon>
        <taxon>Candidatus Bathyarchaeota</taxon>
        <taxon>MCG-15</taxon>
    </lineage>
</organism>
<evidence type="ECO:0000259" key="2">
    <source>
        <dbReference type="Pfam" id="PF00725"/>
    </source>
</evidence>
<dbReference type="GO" id="GO:0070403">
    <property type="term" value="F:NAD+ binding"/>
    <property type="evidence" value="ECO:0007669"/>
    <property type="project" value="InterPro"/>
</dbReference>
<dbReference type="InterPro" id="IPR006176">
    <property type="entry name" value="3-OHacyl-CoA_DH_NAD-bd"/>
</dbReference>
<name>A0A0M0BQV8_9ARCH</name>
<evidence type="ECO:0000259" key="3">
    <source>
        <dbReference type="Pfam" id="PF02737"/>
    </source>
</evidence>
<feature type="domain" description="3-hydroxyacyl-CoA dehydrogenase C-terminal" evidence="2">
    <location>
        <begin position="175"/>
        <end position="271"/>
    </location>
</feature>
<dbReference type="PIRSF" id="PIRSF000105">
    <property type="entry name" value="HCDH"/>
    <property type="match status" value="1"/>
</dbReference>
<evidence type="ECO:0000256" key="1">
    <source>
        <dbReference type="ARBA" id="ARBA00023002"/>
    </source>
</evidence>
<evidence type="ECO:0000313" key="4">
    <source>
        <dbReference type="EMBL" id="KON30942.1"/>
    </source>
</evidence>
<reference evidence="4 5" key="1">
    <citation type="submission" date="2015-06" db="EMBL/GenBank/DDBJ databases">
        <title>New insights into the roles of widespread benthic archaea in carbon and nitrogen cycling.</title>
        <authorList>
            <person name="Lazar C.S."/>
            <person name="Baker B.J."/>
            <person name="Seitz K.W."/>
            <person name="Hyde A.S."/>
            <person name="Dick G.J."/>
            <person name="Hinrichs K.-U."/>
            <person name="Teske A.P."/>
        </authorList>
    </citation>
    <scope>NUCLEOTIDE SEQUENCE [LARGE SCALE GENOMIC DNA]</scope>
    <source>
        <strain evidence="4">DG-45</strain>
    </source>
</reference>
<dbReference type="EMBL" id="LFWZ01000018">
    <property type="protein sequence ID" value="KON30942.1"/>
    <property type="molecule type" value="Genomic_DNA"/>
</dbReference>
<dbReference type="InterPro" id="IPR022694">
    <property type="entry name" value="3-OHacyl-CoA_DH"/>
</dbReference>
<dbReference type="Proteomes" id="UP000037210">
    <property type="component" value="Unassembled WGS sequence"/>
</dbReference>
<dbReference type="PANTHER" id="PTHR48075:SF5">
    <property type="entry name" value="3-HYDROXYBUTYRYL-COA DEHYDROGENASE"/>
    <property type="match status" value="1"/>
</dbReference>
<dbReference type="AlphaFoldDB" id="A0A0M0BQV8"/>
<dbReference type="GO" id="GO:0016616">
    <property type="term" value="F:oxidoreductase activity, acting on the CH-OH group of donors, NAD or NADP as acceptor"/>
    <property type="evidence" value="ECO:0007669"/>
    <property type="project" value="InterPro"/>
</dbReference>
<proteinExistence type="predicted"/>
<sequence>MGHQIALQFAAHGYDVSITDISKDALDRARERIMEVLRHRVEDGKISPESMRESRQRIAYFTGIEEAAANADFVVEAVYEDVEVKRRVFGQLDAVCAPRTILASNTSSIRPSLLADATGRPEKVLAVNFSNPVWEHPCVEVMGSADTSEETIETTAQLLRRVGLTSILVEKEITGYAFNRVWRAIKREALHLVDGGYASFEDIDRAFMFNLGTPSGPFMIMDIIGLDVVLAIEERYYRESGDERDRPPGILREKVEKGDLGVKTGRGFYQYPDPVFKRPCWLRGEPA</sequence>
<dbReference type="InterPro" id="IPR013328">
    <property type="entry name" value="6PGD_dom2"/>
</dbReference>
<dbReference type="SUPFAM" id="SSF51735">
    <property type="entry name" value="NAD(P)-binding Rossmann-fold domains"/>
    <property type="match status" value="1"/>
</dbReference>
<evidence type="ECO:0008006" key="6">
    <source>
        <dbReference type="Google" id="ProtNLM"/>
    </source>
</evidence>
<protein>
    <recommendedName>
        <fullName evidence="6">3-hydroxyacyl-CoA dehydrogenase</fullName>
    </recommendedName>
</protein>
<comment type="caution">
    <text evidence="4">The sequence shown here is derived from an EMBL/GenBank/DDBJ whole genome shotgun (WGS) entry which is preliminary data.</text>
</comment>
<dbReference type="InterPro" id="IPR036291">
    <property type="entry name" value="NAD(P)-bd_dom_sf"/>
</dbReference>
<dbReference type="Gene3D" id="3.40.50.720">
    <property type="entry name" value="NAD(P)-binding Rossmann-like Domain"/>
    <property type="match status" value="1"/>
</dbReference>
<dbReference type="Pfam" id="PF00725">
    <property type="entry name" value="3HCDH"/>
    <property type="match status" value="1"/>
</dbReference>
<dbReference type="Pfam" id="PF02737">
    <property type="entry name" value="3HCDH_N"/>
    <property type="match status" value="1"/>
</dbReference>
<accession>A0A0M0BQV8</accession>
<dbReference type="InterPro" id="IPR006108">
    <property type="entry name" value="3HC_DH_C"/>
</dbReference>
<dbReference type="SUPFAM" id="SSF48179">
    <property type="entry name" value="6-phosphogluconate dehydrogenase C-terminal domain-like"/>
    <property type="match status" value="1"/>
</dbReference>
<feature type="domain" description="3-hydroxyacyl-CoA dehydrogenase NAD binding" evidence="3">
    <location>
        <begin position="1"/>
        <end position="172"/>
    </location>
</feature>
<dbReference type="Gene3D" id="1.10.1040.10">
    <property type="entry name" value="N-(1-d-carboxylethyl)-l-norvaline Dehydrogenase, domain 2"/>
    <property type="match status" value="1"/>
</dbReference>
<gene>
    <name evidence="4" type="ORF">AC482_02495</name>
</gene>
<dbReference type="PANTHER" id="PTHR48075">
    <property type="entry name" value="3-HYDROXYACYL-COA DEHYDROGENASE FAMILY PROTEIN"/>
    <property type="match status" value="1"/>
</dbReference>